<evidence type="ECO:0000313" key="4">
    <source>
        <dbReference type="Proteomes" id="UP001478862"/>
    </source>
</evidence>
<dbReference type="RefSeq" id="WP_349658089.1">
    <property type="nucleotide sequence ID" value="NZ_JBEGDG010000001.1"/>
</dbReference>
<proteinExistence type="predicted"/>
<feature type="domain" description="SLH" evidence="2">
    <location>
        <begin position="44"/>
        <end position="66"/>
    </location>
</feature>
<comment type="caution">
    <text evidence="3">The sequence shown here is derived from an EMBL/GenBank/DDBJ whole genome shotgun (WGS) entry which is preliminary data.</text>
</comment>
<evidence type="ECO:0000313" key="3">
    <source>
        <dbReference type="EMBL" id="MEQ6353310.1"/>
    </source>
</evidence>
<name>A0ABV1MLH0_9BACI</name>
<protein>
    <submittedName>
        <fullName evidence="3">S-layer homology domain-containing protein</fullName>
    </submittedName>
</protein>
<dbReference type="Proteomes" id="UP001478862">
    <property type="component" value="Unassembled WGS sequence"/>
</dbReference>
<dbReference type="EMBL" id="JBEGDG010000001">
    <property type="protein sequence ID" value="MEQ6353310.1"/>
    <property type="molecule type" value="Genomic_DNA"/>
</dbReference>
<evidence type="ECO:0000259" key="2">
    <source>
        <dbReference type="Pfam" id="PF00395"/>
    </source>
</evidence>
<evidence type="ECO:0000256" key="1">
    <source>
        <dbReference type="ARBA" id="ARBA00022729"/>
    </source>
</evidence>
<gene>
    <name evidence="3" type="ORF">ABNX05_01630</name>
</gene>
<accession>A0ABV1MLH0</accession>
<keyword evidence="4" id="KW-1185">Reference proteome</keyword>
<organism evidence="3 4">
    <name type="scientific">Lysinibacillus zambalensis</name>
    <dbReference type="NCBI Taxonomy" id="3160866"/>
    <lineage>
        <taxon>Bacteria</taxon>
        <taxon>Bacillati</taxon>
        <taxon>Bacillota</taxon>
        <taxon>Bacilli</taxon>
        <taxon>Bacillales</taxon>
        <taxon>Bacillaceae</taxon>
        <taxon>Lysinibacillus</taxon>
    </lineage>
</organism>
<keyword evidence="1" id="KW-0732">Signal</keyword>
<sequence length="67" mass="7806">MQTLNMANRLRKWRIQALQLSRFQNFYGGRVNKKDLPYSGVMLDTGLLSGYEDFTFKANGNTTRADW</sequence>
<dbReference type="Pfam" id="PF00395">
    <property type="entry name" value="SLH"/>
    <property type="match status" value="1"/>
</dbReference>
<reference evidence="3 4" key="1">
    <citation type="submission" date="2024-06" db="EMBL/GenBank/DDBJ databases">
        <title>Lysinibacillus zambalefons sp. nov., a Novel Firmicute Isolated from the Poon Bato Zambales Hyperalkaline Spring.</title>
        <authorList>
            <person name="Aja J.A."/>
            <person name="Lazaro J.E.H."/>
            <person name="Llorin L.D."/>
            <person name="Lim K.R."/>
            <person name="Teodosio J."/>
            <person name="Dalisay D.S."/>
        </authorList>
    </citation>
    <scope>NUCLEOTIDE SEQUENCE [LARGE SCALE GENOMIC DNA]</scope>
    <source>
        <strain evidence="3 4">M3</strain>
    </source>
</reference>
<dbReference type="InterPro" id="IPR001119">
    <property type="entry name" value="SLH_dom"/>
</dbReference>